<gene>
    <name evidence="2" type="ORF">GCM10010497_48300</name>
</gene>
<dbReference type="AlphaFoldDB" id="A0AAV4KQ70"/>
<comment type="caution">
    <text evidence="2">The sequence shown here is derived from an EMBL/GenBank/DDBJ whole genome shotgun (WGS) entry which is preliminary data.</text>
</comment>
<feature type="compositionally biased region" description="Pro residues" evidence="1">
    <location>
        <begin position="119"/>
        <end position="131"/>
    </location>
</feature>
<organism evidence="2 3">
    <name type="scientific">Streptomyces cinereoruber</name>
    <dbReference type="NCBI Taxonomy" id="67260"/>
    <lineage>
        <taxon>Bacteria</taxon>
        <taxon>Bacillati</taxon>
        <taxon>Actinomycetota</taxon>
        <taxon>Actinomycetes</taxon>
        <taxon>Kitasatosporales</taxon>
        <taxon>Streptomycetaceae</taxon>
        <taxon>Streptomyces</taxon>
    </lineage>
</organism>
<proteinExistence type="predicted"/>
<evidence type="ECO:0000313" key="3">
    <source>
        <dbReference type="Proteomes" id="UP000642014"/>
    </source>
</evidence>
<feature type="compositionally biased region" description="Basic and acidic residues" evidence="1">
    <location>
        <begin position="232"/>
        <end position="241"/>
    </location>
</feature>
<dbReference type="Proteomes" id="UP000642014">
    <property type="component" value="Unassembled WGS sequence"/>
</dbReference>
<reference evidence="2 3" key="1">
    <citation type="journal article" date="2014" name="Int. J. Syst. Evol. Microbiol.">
        <title>Complete genome sequence of Corynebacterium casei LMG S-19264T (=DSM 44701T), isolated from a smear-ripened cheese.</title>
        <authorList>
            <consortium name="US DOE Joint Genome Institute (JGI-PGF)"/>
            <person name="Walter F."/>
            <person name="Albersmeier A."/>
            <person name="Kalinowski J."/>
            <person name="Ruckert C."/>
        </authorList>
    </citation>
    <scope>NUCLEOTIDE SEQUENCE [LARGE SCALE GENOMIC DNA]</scope>
    <source>
        <strain evidence="2 3">JCM 4205</strain>
    </source>
</reference>
<feature type="region of interest" description="Disordered" evidence="1">
    <location>
        <begin position="222"/>
        <end position="250"/>
    </location>
</feature>
<feature type="region of interest" description="Disordered" evidence="1">
    <location>
        <begin position="55"/>
        <end position="76"/>
    </location>
</feature>
<accession>A0AAV4KQ70</accession>
<sequence>MWAAVVRSHDPRMRTPNRFTKTVLAVALGGMALTACGTEGPTGGASAKASAVGVGASKAPTPKRSLPSDGLATHPDPELRYLAVSTRILDDCDPTTPVEPTPEGTIPPRPPRKAGPLPLDAPKPPSDPEPAPTRTGPIEEVPLDPLDKCAGAAHAARVLTAFDGTGPADYAGLRKRLTSLDYPPFRIHRMPDHDGSPRARLDLRFMGNNLALEITGTRDGVSVESFGAPETEDVRITDVRRKQNPAASTS</sequence>
<evidence type="ECO:0008006" key="4">
    <source>
        <dbReference type="Google" id="ProtNLM"/>
    </source>
</evidence>
<feature type="compositionally biased region" description="Pro residues" evidence="1">
    <location>
        <begin position="97"/>
        <end position="109"/>
    </location>
</feature>
<evidence type="ECO:0000256" key="1">
    <source>
        <dbReference type="SAM" id="MobiDB-lite"/>
    </source>
</evidence>
<dbReference type="EMBL" id="BMSJ01000009">
    <property type="protein sequence ID" value="GGR39411.1"/>
    <property type="molecule type" value="Genomic_DNA"/>
</dbReference>
<protein>
    <recommendedName>
        <fullName evidence="4">DUF3558 domain-containing protein</fullName>
    </recommendedName>
</protein>
<feature type="region of interest" description="Disordered" evidence="1">
    <location>
        <begin position="90"/>
        <end position="142"/>
    </location>
</feature>
<evidence type="ECO:0000313" key="2">
    <source>
        <dbReference type="EMBL" id="GGR39411.1"/>
    </source>
</evidence>
<name>A0AAV4KQ70_9ACTN</name>